<comment type="caution">
    <text evidence="9">The sequence shown here is derived from an EMBL/GenBank/DDBJ whole genome shotgun (WGS) entry which is preliminary data.</text>
</comment>
<evidence type="ECO:0000256" key="1">
    <source>
        <dbReference type="ARBA" id="ARBA00022723"/>
    </source>
</evidence>
<dbReference type="AlphaFoldDB" id="A0A2A9P270"/>
<evidence type="ECO:0000256" key="3">
    <source>
        <dbReference type="ARBA" id="ARBA00023015"/>
    </source>
</evidence>
<gene>
    <name evidence="9" type="ORF">XA68_18025</name>
</gene>
<dbReference type="GO" id="GO:0000978">
    <property type="term" value="F:RNA polymerase II cis-regulatory region sequence-specific DNA binding"/>
    <property type="evidence" value="ECO:0007669"/>
    <property type="project" value="TreeGrafter"/>
</dbReference>
<dbReference type="SMART" id="SM00906">
    <property type="entry name" value="Fungal_trans"/>
    <property type="match status" value="1"/>
</dbReference>
<proteinExistence type="predicted"/>
<evidence type="ECO:0000256" key="7">
    <source>
        <dbReference type="SAM" id="MobiDB-lite"/>
    </source>
</evidence>
<evidence type="ECO:0000313" key="9">
    <source>
        <dbReference type="EMBL" id="PFH55575.1"/>
    </source>
</evidence>
<protein>
    <recommendedName>
        <fullName evidence="8">Xylanolytic transcriptional activator regulatory domain-containing protein</fullName>
    </recommendedName>
</protein>
<keyword evidence="10" id="KW-1185">Reference proteome</keyword>
<keyword evidence="4" id="KW-0238">DNA-binding</keyword>
<keyword evidence="2" id="KW-0862">Zinc</keyword>
<evidence type="ECO:0000256" key="4">
    <source>
        <dbReference type="ARBA" id="ARBA00023125"/>
    </source>
</evidence>
<dbReference type="GO" id="GO:0006351">
    <property type="term" value="P:DNA-templated transcription"/>
    <property type="evidence" value="ECO:0007669"/>
    <property type="project" value="InterPro"/>
</dbReference>
<dbReference type="PANTHER" id="PTHR31944:SF131">
    <property type="entry name" value="HEME-RESPONSIVE ZINC FINGER TRANSCRIPTION FACTOR HAP1"/>
    <property type="match status" value="1"/>
</dbReference>
<evidence type="ECO:0000256" key="5">
    <source>
        <dbReference type="ARBA" id="ARBA00023163"/>
    </source>
</evidence>
<dbReference type="PANTHER" id="PTHR31944">
    <property type="entry name" value="HEME-RESPONSIVE ZINC FINGER TRANSCRIPTION FACTOR HAP1"/>
    <property type="match status" value="1"/>
</dbReference>
<sequence length="728" mass="80853">MPAASSGPGPSSPAPNAASASYDVIACCLAPNSGNLSDASDAETVEPSRPFKRNCPSISSGAAINATSDIAHAATRSGDSPKPPFLEELWLRMDRLEKYVRARSPGTDVSGGRAIAAPPNTTRAVSVKAGAQQTRFFGQNSTRVLMNLFDDAKAFLDPQQGPLTNSDLLHDLGTLHRSLQDTLRDALTPITVFVDSMMPVQKRMTDILPSKAVCDRMVASYFEVAETIFRIVHKPTFFDEYDLYWEGKLQSESFLPQLLAMVSIASRFETKSKGLGRERGEGVHIPTACALVRTWLDGLKGKQLVRLDTLRVEVLLLHARRMMTPRAEDLWTQLGSVVRMAMTMGMHRDPLECEPRMTVFVGELRRRLWFTIVDTDVLMSLACSLPSLIRDGDFSCRPPRNLNDSDLFPAMEELPPSKPMDQTTDNQMQVYSAVTLATRMRVPPIVNRLDALRDYQEVVEVGAKLERLIDDINFVLPRHSLSNDSQKSREWRSRVVLDMHVRRPLLALYRPLAMGVPDVPPQIMRAYLRSSMVILKYLDELDPHLAHFQDIVEMYHQVLKREIIQAAMSVCFYIQSAVRPNSEGFVVGRQALRMSPNGSDGYPSDRAEELVLWSPGRLINTVQNTVNLLVAHMSGSDTKDVVLLTLVLETVKSAEPKAQEVVRELHRLLEACLKATGLTREKLHGCYAADGGYGHGRPSYGFGGHRASVSGNSAGKEDGAWILWDGWD</sequence>
<feature type="domain" description="Xylanolytic transcriptional activator regulatory" evidence="8">
    <location>
        <begin position="330"/>
        <end position="405"/>
    </location>
</feature>
<evidence type="ECO:0000256" key="6">
    <source>
        <dbReference type="ARBA" id="ARBA00023242"/>
    </source>
</evidence>
<reference evidence="9 10" key="2">
    <citation type="journal article" date="2017" name="Sci. Rep.">
        <title>Ant-infecting Ophiocordyceps genomes reveal a high diversity of potential behavioral manipulation genes and a possible major role for enterotoxins.</title>
        <authorList>
            <person name="de Bekker C."/>
            <person name="Ohm R.A."/>
            <person name="Evans H.C."/>
            <person name="Brachmann A."/>
            <person name="Hughes D.P."/>
        </authorList>
    </citation>
    <scope>NUCLEOTIDE SEQUENCE [LARGE SCALE GENOMIC DNA]</scope>
    <source>
        <strain evidence="9 10">SC16a</strain>
    </source>
</reference>
<dbReference type="Proteomes" id="UP000037136">
    <property type="component" value="Unassembled WGS sequence"/>
</dbReference>
<dbReference type="STRING" id="268505.A0A2A9P270"/>
<reference evidence="9 10" key="1">
    <citation type="journal article" date="2015" name="BMC Genomics">
        <title>Gene expression during zombie ant biting behavior reflects the complexity underlying fungal parasitic behavioral manipulation.</title>
        <authorList>
            <person name="de Bekker C."/>
            <person name="Ohm R.A."/>
            <person name="Loreto R.G."/>
            <person name="Sebastian A."/>
            <person name="Albert I."/>
            <person name="Merrow M."/>
            <person name="Brachmann A."/>
            <person name="Hughes D.P."/>
        </authorList>
    </citation>
    <scope>NUCLEOTIDE SEQUENCE [LARGE SCALE GENOMIC DNA]</scope>
    <source>
        <strain evidence="9 10">SC16a</strain>
    </source>
</reference>
<dbReference type="Pfam" id="PF04082">
    <property type="entry name" value="Fungal_trans"/>
    <property type="match status" value="1"/>
</dbReference>
<keyword evidence="3" id="KW-0805">Transcription regulation</keyword>
<evidence type="ECO:0000313" key="10">
    <source>
        <dbReference type="Proteomes" id="UP000037136"/>
    </source>
</evidence>
<keyword evidence="6" id="KW-0539">Nucleus</keyword>
<dbReference type="GO" id="GO:0001228">
    <property type="term" value="F:DNA-binding transcription activator activity, RNA polymerase II-specific"/>
    <property type="evidence" value="ECO:0007669"/>
    <property type="project" value="TreeGrafter"/>
</dbReference>
<evidence type="ECO:0000259" key="8">
    <source>
        <dbReference type="SMART" id="SM00906"/>
    </source>
</evidence>
<keyword evidence="5" id="KW-0804">Transcription</keyword>
<dbReference type="EMBL" id="LAZP02000852">
    <property type="protein sequence ID" value="PFH55575.1"/>
    <property type="molecule type" value="Genomic_DNA"/>
</dbReference>
<feature type="region of interest" description="Disordered" evidence="7">
    <location>
        <begin position="37"/>
        <end position="56"/>
    </location>
</feature>
<name>A0A2A9P270_OPHUN</name>
<dbReference type="GO" id="GO:0005634">
    <property type="term" value="C:nucleus"/>
    <property type="evidence" value="ECO:0007669"/>
    <property type="project" value="TreeGrafter"/>
</dbReference>
<evidence type="ECO:0000256" key="2">
    <source>
        <dbReference type="ARBA" id="ARBA00022833"/>
    </source>
</evidence>
<dbReference type="GO" id="GO:0008270">
    <property type="term" value="F:zinc ion binding"/>
    <property type="evidence" value="ECO:0007669"/>
    <property type="project" value="InterPro"/>
</dbReference>
<dbReference type="InterPro" id="IPR051430">
    <property type="entry name" value="Fungal_TF_Env_Response"/>
</dbReference>
<dbReference type="InterPro" id="IPR007219">
    <property type="entry name" value="XnlR_reg_dom"/>
</dbReference>
<organism evidence="9 10">
    <name type="scientific">Ophiocordyceps unilateralis</name>
    <name type="common">Zombie-ant fungus</name>
    <name type="synonym">Torrubia unilateralis</name>
    <dbReference type="NCBI Taxonomy" id="268505"/>
    <lineage>
        <taxon>Eukaryota</taxon>
        <taxon>Fungi</taxon>
        <taxon>Dikarya</taxon>
        <taxon>Ascomycota</taxon>
        <taxon>Pezizomycotina</taxon>
        <taxon>Sordariomycetes</taxon>
        <taxon>Hypocreomycetidae</taxon>
        <taxon>Hypocreales</taxon>
        <taxon>Ophiocordycipitaceae</taxon>
        <taxon>Ophiocordyceps</taxon>
    </lineage>
</organism>
<accession>A0A2A9P270</accession>
<dbReference type="OrthoDB" id="5414787at2759"/>
<dbReference type="CDD" id="cd12148">
    <property type="entry name" value="fungal_TF_MHR"/>
    <property type="match status" value="1"/>
</dbReference>
<keyword evidence="1" id="KW-0479">Metal-binding</keyword>